<dbReference type="AlphaFoldDB" id="A0A0C3HLJ7"/>
<organism evidence="2 3">
    <name type="scientific">Oidiodendron maius (strain Zn)</name>
    <dbReference type="NCBI Taxonomy" id="913774"/>
    <lineage>
        <taxon>Eukaryota</taxon>
        <taxon>Fungi</taxon>
        <taxon>Dikarya</taxon>
        <taxon>Ascomycota</taxon>
        <taxon>Pezizomycotina</taxon>
        <taxon>Leotiomycetes</taxon>
        <taxon>Leotiomycetes incertae sedis</taxon>
        <taxon>Myxotrichaceae</taxon>
        <taxon>Oidiodendron</taxon>
    </lineage>
</organism>
<reference evidence="2 3" key="1">
    <citation type="submission" date="2014-04" db="EMBL/GenBank/DDBJ databases">
        <authorList>
            <consortium name="DOE Joint Genome Institute"/>
            <person name="Kuo A."/>
            <person name="Martino E."/>
            <person name="Perotto S."/>
            <person name="Kohler A."/>
            <person name="Nagy L.G."/>
            <person name="Floudas D."/>
            <person name="Copeland A."/>
            <person name="Barry K.W."/>
            <person name="Cichocki N."/>
            <person name="Veneault-Fourrey C."/>
            <person name="LaButti K."/>
            <person name="Lindquist E.A."/>
            <person name="Lipzen A."/>
            <person name="Lundell T."/>
            <person name="Morin E."/>
            <person name="Murat C."/>
            <person name="Sun H."/>
            <person name="Tunlid A."/>
            <person name="Henrissat B."/>
            <person name="Grigoriev I.V."/>
            <person name="Hibbett D.S."/>
            <person name="Martin F."/>
            <person name="Nordberg H.P."/>
            <person name="Cantor M.N."/>
            <person name="Hua S.X."/>
        </authorList>
    </citation>
    <scope>NUCLEOTIDE SEQUENCE [LARGE SCALE GENOMIC DNA]</scope>
    <source>
        <strain evidence="2 3">Zn</strain>
    </source>
</reference>
<reference evidence="3" key="2">
    <citation type="submission" date="2015-01" db="EMBL/GenBank/DDBJ databases">
        <title>Evolutionary Origins and Diversification of the Mycorrhizal Mutualists.</title>
        <authorList>
            <consortium name="DOE Joint Genome Institute"/>
            <consortium name="Mycorrhizal Genomics Consortium"/>
            <person name="Kohler A."/>
            <person name="Kuo A."/>
            <person name="Nagy L.G."/>
            <person name="Floudas D."/>
            <person name="Copeland A."/>
            <person name="Barry K.W."/>
            <person name="Cichocki N."/>
            <person name="Veneault-Fourrey C."/>
            <person name="LaButti K."/>
            <person name="Lindquist E.A."/>
            <person name="Lipzen A."/>
            <person name="Lundell T."/>
            <person name="Morin E."/>
            <person name="Murat C."/>
            <person name="Riley R."/>
            <person name="Ohm R."/>
            <person name="Sun H."/>
            <person name="Tunlid A."/>
            <person name="Henrissat B."/>
            <person name="Grigoriev I.V."/>
            <person name="Hibbett D.S."/>
            <person name="Martin F."/>
        </authorList>
    </citation>
    <scope>NUCLEOTIDE SEQUENCE [LARGE SCALE GENOMIC DNA]</scope>
    <source>
        <strain evidence="3">Zn</strain>
    </source>
</reference>
<gene>
    <name evidence="2" type="ORF">OIDMADRAFT_52984</name>
</gene>
<dbReference type="HOGENOM" id="CLU_2073838_0_0_1"/>
<protein>
    <submittedName>
        <fullName evidence="2">Uncharacterized protein</fullName>
    </submittedName>
</protein>
<accession>A0A0C3HLJ7</accession>
<feature type="region of interest" description="Disordered" evidence="1">
    <location>
        <begin position="41"/>
        <end position="118"/>
    </location>
</feature>
<dbReference type="EMBL" id="KN832874">
    <property type="protein sequence ID" value="KIN03187.1"/>
    <property type="molecule type" value="Genomic_DNA"/>
</dbReference>
<proteinExistence type="predicted"/>
<sequence>MCNYRPYKYTLCGCTCIKLQWKCPIAVRTCCPCVYIPISPLPRAISSQGDRSDRPSMAGEDKDHEHEHEHEHRQRHELEYEHELEQEHEDEHHQKQQQQQAGEEIAEKAKPQAYVDED</sequence>
<dbReference type="InParanoid" id="A0A0C3HLJ7"/>
<feature type="compositionally biased region" description="Basic and acidic residues" evidence="1">
    <location>
        <begin position="50"/>
        <end position="94"/>
    </location>
</feature>
<name>A0A0C3HLJ7_OIDMZ</name>
<evidence type="ECO:0000313" key="2">
    <source>
        <dbReference type="EMBL" id="KIN03187.1"/>
    </source>
</evidence>
<dbReference type="Proteomes" id="UP000054321">
    <property type="component" value="Unassembled WGS sequence"/>
</dbReference>
<evidence type="ECO:0000313" key="3">
    <source>
        <dbReference type="Proteomes" id="UP000054321"/>
    </source>
</evidence>
<keyword evidence="3" id="KW-1185">Reference proteome</keyword>
<evidence type="ECO:0000256" key="1">
    <source>
        <dbReference type="SAM" id="MobiDB-lite"/>
    </source>
</evidence>